<accession>A0A2K8KG19</accession>
<gene>
    <name evidence="2" type="ORF">SCLAR_v1c03130</name>
</gene>
<dbReference type="AlphaFoldDB" id="A0A2K8KG19"/>
<dbReference type="Proteomes" id="UP000231179">
    <property type="component" value="Chromosome"/>
</dbReference>
<name>A0A2K8KG19_9MOLU</name>
<organism evidence="2 3">
    <name type="scientific">Spiroplasma clarkii</name>
    <dbReference type="NCBI Taxonomy" id="2139"/>
    <lineage>
        <taxon>Bacteria</taxon>
        <taxon>Bacillati</taxon>
        <taxon>Mycoplasmatota</taxon>
        <taxon>Mollicutes</taxon>
        <taxon>Entomoplasmatales</taxon>
        <taxon>Spiroplasmataceae</taxon>
        <taxon>Spiroplasma</taxon>
    </lineage>
</organism>
<protein>
    <submittedName>
        <fullName evidence="2">Uncharacterized protein</fullName>
    </submittedName>
</protein>
<reference evidence="2 3" key="1">
    <citation type="submission" date="2017-11" db="EMBL/GenBank/DDBJ databases">
        <title>Complete genome sequence of Spiroplasma clarkii CN-5 (DSM 19994).</title>
        <authorList>
            <person name="Tsai Y.-M."/>
            <person name="Chang A."/>
            <person name="Lo W.-S."/>
            <person name="Kuo C.-H."/>
        </authorList>
    </citation>
    <scope>NUCLEOTIDE SEQUENCE [LARGE SCALE GENOMIC DNA]</scope>
    <source>
        <strain evidence="2 3">CN-5</strain>
    </source>
</reference>
<proteinExistence type="predicted"/>
<evidence type="ECO:0000256" key="1">
    <source>
        <dbReference type="SAM" id="SignalP"/>
    </source>
</evidence>
<feature type="signal peptide" evidence="1">
    <location>
        <begin position="1"/>
        <end position="19"/>
    </location>
</feature>
<keyword evidence="1" id="KW-0732">Signal</keyword>
<evidence type="ECO:0000313" key="3">
    <source>
        <dbReference type="Proteomes" id="UP000231179"/>
    </source>
</evidence>
<evidence type="ECO:0000313" key="2">
    <source>
        <dbReference type="EMBL" id="ATX70643.1"/>
    </source>
</evidence>
<keyword evidence="3" id="KW-1185">Reference proteome</keyword>
<sequence>MKKLLLLLSVTALTAGASAPLFLLSRSGQFKSVEVKTVTYIQDLSKIESREENGATIIDLDTDKFNDHTLETIWSYYNEYNPTIKLLSVTSHLSNLPNLESDTKYVNLQDLSMLFAQKRKIKMVRHQVIIEKNKNTGTGEWNFYIDADFAYINSDGDELPIDRETNLRIGSFAHHNAIINPVTIENSIFTNEFQLNYTFVPSIEHTDSEQEFPGIIVKSDIGSFYGHQIIDMLNGVDLGPDFKTHIVNYIEDKLGFKILASSITFGAMHKATLVDGKYHVGDNIPLSGEMINETNNNPFYVGITSTDADGTFNILFRFERAMS</sequence>
<dbReference type="RefSeq" id="WP_100254205.1">
    <property type="nucleotide sequence ID" value="NZ_CP024870.1"/>
</dbReference>
<dbReference type="EMBL" id="CP024870">
    <property type="protein sequence ID" value="ATX70643.1"/>
    <property type="molecule type" value="Genomic_DNA"/>
</dbReference>
<feature type="chain" id="PRO_5014797682" evidence="1">
    <location>
        <begin position="20"/>
        <end position="323"/>
    </location>
</feature>